<evidence type="ECO:0000313" key="1">
    <source>
        <dbReference type="EMBL" id="CAF4355344.1"/>
    </source>
</evidence>
<dbReference type="AlphaFoldDB" id="A0A8S2UPK1"/>
<name>A0A8S2UPK1_9BILA</name>
<comment type="caution">
    <text evidence="1">The sequence shown here is derived from an EMBL/GenBank/DDBJ whole genome shotgun (WGS) entry which is preliminary data.</text>
</comment>
<organism evidence="1 2">
    <name type="scientific">Rotaria magnacalcarata</name>
    <dbReference type="NCBI Taxonomy" id="392030"/>
    <lineage>
        <taxon>Eukaryota</taxon>
        <taxon>Metazoa</taxon>
        <taxon>Spiralia</taxon>
        <taxon>Gnathifera</taxon>
        <taxon>Rotifera</taxon>
        <taxon>Eurotatoria</taxon>
        <taxon>Bdelloidea</taxon>
        <taxon>Philodinida</taxon>
        <taxon>Philodinidae</taxon>
        <taxon>Rotaria</taxon>
    </lineage>
</organism>
<evidence type="ECO:0000313" key="2">
    <source>
        <dbReference type="Proteomes" id="UP000676336"/>
    </source>
</evidence>
<reference evidence="1" key="1">
    <citation type="submission" date="2021-02" db="EMBL/GenBank/DDBJ databases">
        <authorList>
            <person name="Nowell W R."/>
        </authorList>
    </citation>
    <scope>NUCLEOTIDE SEQUENCE</scope>
</reference>
<dbReference type="Proteomes" id="UP000676336">
    <property type="component" value="Unassembled WGS sequence"/>
</dbReference>
<feature type="non-terminal residue" evidence="1">
    <location>
        <position position="84"/>
    </location>
</feature>
<protein>
    <submittedName>
        <fullName evidence="1">Uncharacterized protein</fullName>
    </submittedName>
</protein>
<proteinExistence type="predicted"/>
<sequence length="84" mass="9438">MVTTKPFADITANSEFSGESEVLFMIGSIFCVKSIIRNNDYNVWIIKISLCSDNQHGLQEVLMNVKQKTANGETNLQTLGKILW</sequence>
<accession>A0A8S2UPK1</accession>
<dbReference type="EMBL" id="CAJOBI010047571">
    <property type="protein sequence ID" value="CAF4355344.1"/>
    <property type="molecule type" value="Genomic_DNA"/>
</dbReference>
<gene>
    <name evidence="1" type="ORF">SMN809_LOCUS28439</name>
</gene>